<evidence type="ECO:0000256" key="1">
    <source>
        <dbReference type="SAM" id="Phobius"/>
    </source>
</evidence>
<protein>
    <submittedName>
        <fullName evidence="2">Uncharacterized protein</fullName>
    </submittedName>
</protein>
<dbReference type="EMBL" id="FPHZ01000229">
    <property type="protein sequence ID" value="SFV89474.1"/>
    <property type="molecule type" value="Genomic_DNA"/>
</dbReference>
<dbReference type="AlphaFoldDB" id="A0A1W1E5R4"/>
<organism evidence="2">
    <name type="scientific">hydrothermal vent metagenome</name>
    <dbReference type="NCBI Taxonomy" id="652676"/>
    <lineage>
        <taxon>unclassified sequences</taxon>
        <taxon>metagenomes</taxon>
        <taxon>ecological metagenomes</taxon>
    </lineage>
</organism>
<keyword evidence="1" id="KW-0472">Membrane</keyword>
<name>A0A1W1E5R4_9ZZZZ</name>
<keyword evidence="1" id="KW-0812">Transmembrane</keyword>
<feature type="transmembrane region" description="Helical" evidence="1">
    <location>
        <begin position="17"/>
        <end position="35"/>
    </location>
</feature>
<dbReference type="EMBL" id="FPIA01000140">
    <property type="protein sequence ID" value="SFV89292.1"/>
    <property type="molecule type" value="Genomic_DNA"/>
</dbReference>
<evidence type="ECO:0000313" key="2">
    <source>
        <dbReference type="EMBL" id="SFV89292.1"/>
    </source>
</evidence>
<reference evidence="2" key="1">
    <citation type="submission" date="2016-10" db="EMBL/GenBank/DDBJ databases">
        <authorList>
            <person name="de Groot N.N."/>
        </authorList>
    </citation>
    <scope>NUCLEOTIDE SEQUENCE</scope>
</reference>
<keyword evidence="1" id="KW-1133">Transmembrane helix</keyword>
<gene>
    <name evidence="3" type="ORF">MNB_SUP05-SYMBIONT-5-561</name>
    <name evidence="2" type="ORF">MNB_SUP05-SYMBIONT-7-348</name>
</gene>
<proteinExistence type="predicted"/>
<evidence type="ECO:0000313" key="3">
    <source>
        <dbReference type="EMBL" id="SFV89474.1"/>
    </source>
</evidence>
<sequence length="100" mass="11657">MIYDIDYYPKQRKKSKIKPLVAILALITIAFYFFFDDSQMIEKPQGNFIIIKEAEIDELKVTTIAVKTDNNGTPARFKKPEILENLDEIITNNETNTHNY</sequence>
<accession>A0A1W1E5R4</accession>